<dbReference type="EMBL" id="CP034235">
    <property type="protein sequence ID" value="QGQ99301.1"/>
    <property type="molecule type" value="Genomic_DNA"/>
</dbReference>
<reference evidence="2" key="1">
    <citation type="submission" date="2018-11" db="EMBL/GenBank/DDBJ databases">
        <title>Complete genome sequence of Paenibacillus sp. ML311-T8.</title>
        <authorList>
            <person name="Nam Y.-D."/>
            <person name="Kang J."/>
            <person name="Chung W.-H."/>
            <person name="Park Y.S."/>
        </authorList>
    </citation>
    <scope>NUCLEOTIDE SEQUENCE [LARGE SCALE GENOMIC DNA]</scope>
    <source>
        <strain evidence="2">ML311-T8</strain>
    </source>
</reference>
<accession>A0A6B8RS94</accession>
<proteinExistence type="predicted"/>
<evidence type="ECO:0000313" key="1">
    <source>
        <dbReference type="EMBL" id="QGQ99301.1"/>
    </source>
</evidence>
<gene>
    <name evidence="1" type="ORF">EHS13_32785</name>
</gene>
<dbReference type="KEGG" id="ppsc:EHS13_32785"/>
<sequence>MLTLQYFTLTTNENTAELADHYLMTSQSMSEATHQNSDPIKSVFMNELKYAVKPSIYLNPKFNQIWDKQSPNIYTQFLNLASAEDNEVAIKLHELAQKVDQELNLLEEKK</sequence>
<keyword evidence="2" id="KW-1185">Reference proteome</keyword>
<evidence type="ECO:0000313" key="2">
    <source>
        <dbReference type="Proteomes" id="UP000426246"/>
    </source>
</evidence>
<name>A0A6B8RS94_9BACL</name>
<dbReference type="Proteomes" id="UP000426246">
    <property type="component" value="Chromosome"/>
</dbReference>
<protein>
    <recommendedName>
        <fullName evidence="3">ABC transporter substrate-binding protein</fullName>
    </recommendedName>
</protein>
<organism evidence="1 2">
    <name type="scientific">Paenibacillus psychroresistens</name>
    <dbReference type="NCBI Taxonomy" id="1778678"/>
    <lineage>
        <taxon>Bacteria</taxon>
        <taxon>Bacillati</taxon>
        <taxon>Bacillota</taxon>
        <taxon>Bacilli</taxon>
        <taxon>Bacillales</taxon>
        <taxon>Paenibacillaceae</taxon>
        <taxon>Paenibacillus</taxon>
    </lineage>
</organism>
<dbReference type="RefSeq" id="WP_155704433.1">
    <property type="nucleotide sequence ID" value="NZ_CP034235.1"/>
</dbReference>
<dbReference type="AlphaFoldDB" id="A0A6B8RS94"/>
<evidence type="ECO:0008006" key="3">
    <source>
        <dbReference type="Google" id="ProtNLM"/>
    </source>
</evidence>